<evidence type="ECO:0000313" key="3">
    <source>
        <dbReference type="Proteomes" id="UP000800200"/>
    </source>
</evidence>
<dbReference type="Proteomes" id="UP000800200">
    <property type="component" value="Unassembled WGS sequence"/>
</dbReference>
<accession>A0A6A6DPP6</accession>
<keyword evidence="3" id="KW-1185">Reference proteome</keyword>
<dbReference type="AlphaFoldDB" id="A0A6A6DPP6"/>
<evidence type="ECO:0000256" key="1">
    <source>
        <dbReference type="SAM" id="MobiDB-lite"/>
    </source>
</evidence>
<sequence>MASRDMLRIPATRGRLASPALSDVSELTVLSRTPSPPPVFQTCDSPSTLSPRKRGMDGRFVSASPKRSASPMERLAKKLRSPQKTPTKRTSPKKSPYDDSPTKPVSRKRFPSKIVRGEGGFGILGRFPREIRELIYAAGLNIVQPVSAKECCGPTSTRRERDACQKHGNTSCKMLGKWNGLWAGISKQHFGRFNIFLVSRAIKEEAAWVLFNQGSLLIKINESVAKYLGGCRARTTHRLQDLPNNEHARNVWMMAASFRDVRIEIPAATIQFEHPLVYTARLGEAVSLLLKAWELQPDQPTSEVPHTVTVHLGRLYNETIPFNTSSSPEDVSEWALIHYPFYTPGLEKGGEEASHNLDKMVATAMRHRDGSEWKVVAFPETKVEDEGEKEGDMWLSDLEASWEEHNVEFQCVA</sequence>
<proteinExistence type="predicted"/>
<name>A0A6A6DPP6_9PEZI</name>
<evidence type="ECO:0000313" key="2">
    <source>
        <dbReference type="EMBL" id="KAF2181554.1"/>
    </source>
</evidence>
<feature type="region of interest" description="Disordered" evidence="1">
    <location>
        <begin position="1"/>
        <end position="111"/>
    </location>
</feature>
<protein>
    <submittedName>
        <fullName evidence="2">Uncharacterized protein</fullName>
    </submittedName>
</protein>
<reference evidence="2" key="1">
    <citation type="journal article" date="2020" name="Stud. Mycol.">
        <title>101 Dothideomycetes genomes: a test case for predicting lifestyles and emergence of pathogens.</title>
        <authorList>
            <person name="Haridas S."/>
            <person name="Albert R."/>
            <person name="Binder M."/>
            <person name="Bloem J."/>
            <person name="Labutti K."/>
            <person name="Salamov A."/>
            <person name="Andreopoulos B."/>
            <person name="Baker S."/>
            <person name="Barry K."/>
            <person name="Bills G."/>
            <person name="Bluhm B."/>
            <person name="Cannon C."/>
            <person name="Castanera R."/>
            <person name="Culley D."/>
            <person name="Daum C."/>
            <person name="Ezra D."/>
            <person name="Gonzalez J."/>
            <person name="Henrissat B."/>
            <person name="Kuo A."/>
            <person name="Liang C."/>
            <person name="Lipzen A."/>
            <person name="Lutzoni F."/>
            <person name="Magnuson J."/>
            <person name="Mondo S."/>
            <person name="Nolan M."/>
            <person name="Ohm R."/>
            <person name="Pangilinan J."/>
            <person name="Park H.-J."/>
            <person name="Ramirez L."/>
            <person name="Alfaro M."/>
            <person name="Sun H."/>
            <person name="Tritt A."/>
            <person name="Yoshinaga Y."/>
            <person name="Zwiers L.-H."/>
            <person name="Turgeon B."/>
            <person name="Goodwin S."/>
            <person name="Spatafora J."/>
            <person name="Crous P."/>
            <person name="Grigoriev I."/>
        </authorList>
    </citation>
    <scope>NUCLEOTIDE SEQUENCE</scope>
    <source>
        <strain evidence="2">CBS 207.26</strain>
    </source>
</reference>
<dbReference type="EMBL" id="ML994652">
    <property type="protein sequence ID" value="KAF2181554.1"/>
    <property type="molecule type" value="Genomic_DNA"/>
</dbReference>
<dbReference type="OrthoDB" id="3797827at2759"/>
<organism evidence="2 3">
    <name type="scientific">Zopfia rhizophila CBS 207.26</name>
    <dbReference type="NCBI Taxonomy" id="1314779"/>
    <lineage>
        <taxon>Eukaryota</taxon>
        <taxon>Fungi</taxon>
        <taxon>Dikarya</taxon>
        <taxon>Ascomycota</taxon>
        <taxon>Pezizomycotina</taxon>
        <taxon>Dothideomycetes</taxon>
        <taxon>Dothideomycetes incertae sedis</taxon>
        <taxon>Zopfiaceae</taxon>
        <taxon>Zopfia</taxon>
    </lineage>
</organism>
<gene>
    <name evidence="2" type="ORF">K469DRAFT_752766</name>
</gene>
<feature type="compositionally biased region" description="Basic residues" evidence="1">
    <location>
        <begin position="77"/>
        <end position="92"/>
    </location>
</feature>